<feature type="compositionally biased region" description="Acidic residues" evidence="5">
    <location>
        <begin position="122"/>
        <end position="132"/>
    </location>
</feature>
<dbReference type="PRINTS" id="PR00691">
    <property type="entry name" value="ADHESINB"/>
</dbReference>
<dbReference type="InterPro" id="IPR006128">
    <property type="entry name" value="Lipoprotein_PsaA-like"/>
</dbReference>
<dbReference type="SUPFAM" id="SSF53807">
    <property type="entry name" value="Helical backbone' metal receptor"/>
    <property type="match status" value="1"/>
</dbReference>
<organism evidence="7 8">
    <name type="scientific">Andreesenia angusta</name>
    <dbReference type="NCBI Taxonomy" id="39480"/>
    <lineage>
        <taxon>Bacteria</taxon>
        <taxon>Bacillati</taxon>
        <taxon>Bacillota</taxon>
        <taxon>Tissierellia</taxon>
        <taxon>Tissierellales</taxon>
        <taxon>Gottschalkiaceae</taxon>
        <taxon>Andreesenia</taxon>
    </lineage>
</organism>
<gene>
    <name evidence="7" type="primary">znuA</name>
    <name evidence="7" type="ORF">EUAN_15890</name>
</gene>
<dbReference type="GO" id="GO:0007155">
    <property type="term" value="P:cell adhesion"/>
    <property type="evidence" value="ECO:0007669"/>
    <property type="project" value="InterPro"/>
</dbReference>
<evidence type="ECO:0000256" key="1">
    <source>
        <dbReference type="ARBA" id="ARBA00011028"/>
    </source>
</evidence>
<dbReference type="EMBL" id="MKIE01000005">
    <property type="protein sequence ID" value="OHW62141.1"/>
    <property type="molecule type" value="Genomic_DNA"/>
</dbReference>
<dbReference type="InterPro" id="IPR006129">
    <property type="entry name" value="AdhesinB"/>
</dbReference>
<dbReference type="RefSeq" id="WP_245674466.1">
    <property type="nucleotide sequence ID" value="NZ_MKIE01000005.1"/>
</dbReference>
<dbReference type="GO" id="GO:0030001">
    <property type="term" value="P:metal ion transport"/>
    <property type="evidence" value="ECO:0007669"/>
    <property type="project" value="InterPro"/>
</dbReference>
<dbReference type="Pfam" id="PF01297">
    <property type="entry name" value="ZnuA"/>
    <property type="match status" value="1"/>
</dbReference>
<dbReference type="PROSITE" id="PS51257">
    <property type="entry name" value="PROKAR_LIPOPROTEIN"/>
    <property type="match status" value="1"/>
</dbReference>
<keyword evidence="8" id="KW-1185">Reference proteome</keyword>
<keyword evidence="3 6" id="KW-0732">Signal</keyword>
<evidence type="ECO:0000313" key="8">
    <source>
        <dbReference type="Proteomes" id="UP000180254"/>
    </source>
</evidence>
<evidence type="ECO:0000256" key="6">
    <source>
        <dbReference type="SAM" id="SignalP"/>
    </source>
</evidence>
<keyword evidence="2 4" id="KW-0813">Transport</keyword>
<feature type="compositionally biased region" description="Basic and acidic residues" evidence="5">
    <location>
        <begin position="133"/>
        <end position="142"/>
    </location>
</feature>
<proteinExistence type="inferred from homology"/>
<protein>
    <submittedName>
        <fullName evidence="7">High-affinity zinc uptake system binding-protein ZnuA</fullName>
    </submittedName>
</protein>
<dbReference type="AlphaFoldDB" id="A0A1S1V659"/>
<dbReference type="GO" id="GO:0046872">
    <property type="term" value="F:metal ion binding"/>
    <property type="evidence" value="ECO:0007669"/>
    <property type="project" value="InterPro"/>
</dbReference>
<sequence length="312" mass="35002">MKKLILIMISIMTLLAGCSSSDSRSAVEVGGKLTVYTSMYPMNFLVSEIGGDMVSLKSVVPQGTDPHDYEPSMKTIADIEKADLFIYNGAGLEPWAEKVSSEIGDGKAMEASSYVELIDMDESHEEEEDNHEDEQGHGSKDPHIWLSIRNMDKIANEVKEKLSELDPENSERYRENYESLSAKFSELDNRYMDELKNRTSNTILVSHSAFGYLARDYEIEQLSVAGVSPSSEPSPRTLSRLIDASKEKNLKYIYFETLASPKSAEMISKEAELEPSVLNTVEGLTEENLARGDNYITLMEENLENIKKELLK</sequence>
<dbReference type="PANTHER" id="PTHR42953">
    <property type="entry name" value="HIGH-AFFINITY ZINC UPTAKE SYSTEM PROTEIN ZNUA-RELATED"/>
    <property type="match status" value="1"/>
</dbReference>
<feature type="chain" id="PRO_5038814250" evidence="6">
    <location>
        <begin position="17"/>
        <end position="312"/>
    </location>
</feature>
<dbReference type="InterPro" id="IPR006127">
    <property type="entry name" value="ZnuA-like"/>
</dbReference>
<evidence type="ECO:0000256" key="5">
    <source>
        <dbReference type="SAM" id="MobiDB-lite"/>
    </source>
</evidence>
<comment type="caution">
    <text evidence="7">The sequence shown here is derived from an EMBL/GenBank/DDBJ whole genome shotgun (WGS) entry which is preliminary data.</text>
</comment>
<evidence type="ECO:0000256" key="2">
    <source>
        <dbReference type="ARBA" id="ARBA00022448"/>
    </source>
</evidence>
<name>A0A1S1V659_9FIRM</name>
<dbReference type="STRING" id="39480.EUAN_15890"/>
<dbReference type="PRINTS" id="PR00690">
    <property type="entry name" value="ADHESNFAMILY"/>
</dbReference>
<evidence type="ECO:0000256" key="3">
    <source>
        <dbReference type="ARBA" id="ARBA00022729"/>
    </source>
</evidence>
<accession>A0A1S1V659</accession>
<dbReference type="Gene3D" id="3.40.50.1980">
    <property type="entry name" value="Nitrogenase molybdenum iron protein domain"/>
    <property type="match status" value="2"/>
</dbReference>
<dbReference type="PANTHER" id="PTHR42953:SF3">
    <property type="entry name" value="HIGH-AFFINITY ZINC UPTAKE SYSTEM PROTEIN ZNUA"/>
    <property type="match status" value="1"/>
</dbReference>
<evidence type="ECO:0000256" key="4">
    <source>
        <dbReference type="RuleBase" id="RU003512"/>
    </source>
</evidence>
<reference evidence="7 8" key="1">
    <citation type="submission" date="2016-09" db="EMBL/GenBank/DDBJ databases">
        <title>Genome sequence of Eubacterium angustum.</title>
        <authorList>
            <person name="Poehlein A."/>
            <person name="Daniel R."/>
        </authorList>
    </citation>
    <scope>NUCLEOTIDE SEQUENCE [LARGE SCALE GENOMIC DNA]</scope>
    <source>
        <strain evidence="7 8">DSM 1989</strain>
    </source>
</reference>
<evidence type="ECO:0000313" key="7">
    <source>
        <dbReference type="EMBL" id="OHW62141.1"/>
    </source>
</evidence>
<feature type="region of interest" description="Disordered" evidence="5">
    <location>
        <begin position="122"/>
        <end position="142"/>
    </location>
</feature>
<dbReference type="InterPro" id="IPR050492">
    <property type="entry name" value="Bact_metal-bind_prot9"/>
</dbReference>
<feature type="signal peptide" evidence="6">
    <location>
        <begin position="1"/>
        <end position="16"/>
    </location>
</feature>
<comment type="similarity">
    <text evidence="1 4">Belongs to the bacterial solute-binding protein 9 family.</text>
</comment>
<dbReference type="Proteomes" id="UP000180254">
    <property type="component" value="Unassembled WGS sequence"/>
</dbReference>